<comment type="caution">
    <text evidence="2">The sequence shown here is derived from an EMBL/GenBank/DDBJ whole genome shotgun (WGS) entry which is preliminary data.</text>
</comment>
<protein>
    <recommendedName>
        <fullName evidence="4">Sec1 family domain-containing protein 2</fullName>
    </recommendedName>
</protein>
<evidence type="ECO:0008006" key="4">
    <source>
        <dbReference type="Google" id="ProtNLM"/>
    </source>
</evidence>
<gene>
    <name evidence="2" type="ORF">THRCLA_08281</name>
</gene>
<sequence length="745" mass="81954">MTFRCSDESLGPLLELSSHVNLRGSLLVADSSAIEALAWAGGMPYLLQTLQMMGIVDWNELCRSLFDATAPRTPAQLLNPWQLKKLPNVLVLTCTPLNQTQKALLALLDNGLVGQLIVGSTMPEKAHGEKFSFRTFEETIKLSAKNVMVKVSYVPLLYAPLSNKDGADPSLFVLTHPQCAAAFPIMRCDVKHPSEPWKHVNEIPPADIPEDNRKTFKLLAQVLGGILMQWQLQVNEHIYAMGGTSLKVGHTLLHHLNELQGEYNMHDVKQWRSASLILIDRTLDLATPMSHQFSLLDRILQQLPRATAAPSTPAHHISQVAPLNTASDDPRYQNNIGASSQWNGGLNICHGQNTQTSGAFRNLISHSPVMALRELSTSLRAVAMDLIKRKATPTPEKGGSQQLRGRDVVQRWLKCIDNAYDPKETWRNKELLQLGLTVLETMCRMEKEQQVWSHLSSIEKRYSQSRFQGAAEWVLPEVADLLSLVPEEPAIGLDAALQLVIFAFSIAGGFPIEDYTRSMVSAALCRAIIADNGSSELLPPELKIMLSQVKINHLVTRVESELDDDEWGWDEVSPPPPKALASPVVNPAIELAVSEHVASMLPVLEECGQLFQEVAPEISNEYAMGLIPQIVSQLINPNRPSMPQLQHITDASEQLTRAGIDLLKSGLSVFGLSGQALKAAQSSTPHIANDQEVCIVFVIGGIALHEVQAVAEVLKSRPDLQIIIGSTTLATPHELQRHIWSSTGI</sequence>
<evidence type="ECO:0000313" key="2">
    <source>
        <dbReference type="EMBL" id="OQR94004.1"/>
    </source>
</evidence>
<dbReference type="Proteomes" id="UP000243217">
    <property type="component" value="Unassembled WGS sequence"/>
</dbReference>
<evidence type="ECO:0000313" key="3">
    <source>
        <dbReference type="Proteomes" id="UP000243217"/>
    </source>
</evidence>
<dbReference type="InterPro" id="IPR036045">
    <property type="entry name" value="Sec1-like_sf"/>
</dbReference>
<dbReference type="PANTHER" id="PTHR11679">
    <property type="entry name" value="VESICLE PROTEIN SORTING-ASSOCIATED"/>
    <property type="match status" value="1"/>
</dbReference>
<accession>A0A1V9Z7M6</accession>
<dbReference type="AlphaFoldDB" id="A0A1V9Z7M6"/>
<comment type="similarity">
    <text evidence="1">Belongs to the STXBP/unc-18/SEC1 family.</text>
</comment>
<dbReference type="EMBL" id="JNBS01002213">
    <property type="protein sequence ID" value="OQR94004.1"/>
    <property type="molecule type" value="Genomic_DNA"/>
</dbReference>
<proteinExistence type="inferred from homology"/>
<evidence type="ECO:0000256" key="1">
    <source>
        <dbReference type="ARBA" id="ARBA00009884"/>
    </source>
</evidence>
<dbReference type="GO" id="GO:0016192">
    <property type="term" value="P:vesicle-mediated transport"/>
    <property type="evidence" value="ECO:0007669"/>
    <property type="project" value="InterPro"/>
</dbReference>
<keyword evidence="3" id="KW-1185">Reference proteome</keyword>
<dbReference type="Pfam" id="PF00995">
    <property type="entry name" value="Sec1"/>
    <property type="match status" value="1"/>
</dbReference>
<dbReference type="OrthoDB" id="549905at2759"/>
<reference evidence="2 3" key="1">
    <citation type="journal article" date="2014" name="Genome Biol. Evol.">
        <title>The secreted proteins of Achlya hypogyna and Thraustotheca clavata identify the ancestral oomycete secretome and reveal gene acquisitions by horizontal gene transfer.</title>
        <authorList>
            <person name="Misner I."/>
            <person name="Blouin N."/>
            <person name="Leonard G."/>
            <person name="Richards T.A."/>
            <person name="Lane C.E."/>
        </authorList>
    </citation>
    <scope>NUCLEOTIDE SEQUENCE [LARGE SCALE GENOMIC DNA]</scope>
    <source>
        <strain evidence="2 3">ATCC 34112</strain>
    </source>
</reference>
<name>A0A1V9Z7M6_9STRA</name>
<dbReference type="SUPFAM" id="SSF56815">
    <property type="entry name" value="Sec1/munc18-like (SM) proteins"/>
    <property type="match status" value="2"/>
</dbReference>
<dbReference type="InterPro" id="IPR027482">
    <property type="entry name" value="Sec1-like_dom2"/>
</dbReference>
<dbReference type="Gene3D" id="3.40.50.1910">
    <property type="match status" value="1"/>
</dbReference>
<organism evidence="2 3">
    <name type="scientific">Thraustotheca clavata</name>
    <dbReference type="NCBI Taxonomy" id="74557"/>
    <lineage>
        <taxon>Eukaryota</taxon>
        <taxon>Sar</taxon>
        <taxon>Stramenopiles</taxon>
        <taxon>Oomycota</taxon>
        <taxon>Saprolegniomycetes</taxon>
        <taxon>Saprolegniales</taxon>
        <taxon>Achlyaceae</taxon>
        <taxon>Thraustotheca</taxon>
    </lineage>
</organism>
<dbReference type="InterPro" id="IPR001619">
    <property type="entry name" value="Sec1-like"/>
</dbReference>